<dbReference type="STRING" id="436010.A0A166CNE6"/>
<dbReference type="InterPro" id="IPR036188">
    <property type="entry name" value="FAD/NAD-bd_sf"/>
</dbReference>
<evidence type="ECO:0000256" key="1">
    <source>
        <dbReference type="ARBA" id="ARBA00022630"/>
    </source>
</evidence>
<dbReference type="Gene3D" id="3.50.50.60">
    <property type="entry name" value="FAD/NAD(P)-binding domain"/>
    <property type="match status" value="1"/>
</dbReference>
<evidence type="ECO:0000259" key="6">
    <source>
        <dbReference type="Pfam" id="PF01494"/>
    </source>
</evidence>
<feature type="chain" id="PRO_5007871736" evidence="5">
    <location>
        <begin position="20"/>
        <end position="374"/>
    </location>
</feature>
<evidence type="ECO:0000256" key="2">
    <source>
        <dbReference type="ARBA" id="ARBA00022827"/>
    </source>
</evidence>
<dbReference type="EMBL" id="KV417627">
    <property type="protein sequence ID" value="KZP13838.1"/>
    <property type="molecule type" value="Genomic_DNA"/>
</dbReference>
<keyword evidence="8" id="KW-1185">Reference proteome</keyword>
<protein>
    <submittedName>
        <fullName evidence="7">FAD/NAD(P)-binding domain-containing protein</fullName>
    </submittedName>
</protein>
<dbReference type="PANTHER" id="PTHR47178">
    <property type="entry name" value="MONOOXYGENASE, FAD-BINDING"/>
    <property type="match status" value="1"/>
</dbReference>
<evidence type="ECO:0000256" key="3">
    <source>
        <dbReference type="ARBA" id="ARBA00023002"/>
    </source>
</evidence>
<dbReference type="OrthoDB" id="655030at2759"/>
<evidence type="ECO:0000313" key="8">
    <source>
        <dbReference type="Proteomes" id="UP000076532"/>
    </source>
</evidence>
<dbReference type="GO" id="GO:0004497">
    <property type="term" value="F:monooxygenase activity"/>
    <property type="evidence" value="ECO:0007669"/>
    <property type="project" value="UniProtKB-KW"/>
</dbReference>
<dbReference type="GO" id="GO:0071949">
    <property type="term" value="F:FAD binding"/>
    <property type="evidence" value="ECO:0007669"/>
    <property type="project" value="InterPro"/>
</dbReference>
<dbReference type="SUPFAM" id="SSF51905">
    <property type="entry name" value="FAD/NAD(P)-binding domain"/>
    <property type="match status" value="1"/>
</dbReference>
<evidence type="ECO:0000256" key="4">
    <source>
        <dbReference type="ARBA" id="ARBA00023033"/>
    </source>
</evidence>
<name>A0A166CNE6_9AGAM</name>
<dbReference type="AlphaFoldDB" id="A0A166CNE6"/>
<keyword evidence="3" id="KW-0560">Oxidoreductase</keyword>
<feature type="signal peptide" evidence="5">
    <location>
        <begin position="1"/>
        <end position="19"/>
    </location>
</feature>
<dbReference type="PRINTS" id="PR00420">
    <property type="entry name" value="RNGMNOXGNASE"/>
</dbReference>
<keyword evidence="5" id="KW-0732">Signal</keyword>
<dbReference type="InterPro" id="IPR002938">
    <property type="entry name" value="FAD-bd"/>
</dbReference>
<evidence type="ECO:0000256" key="5">
    <source>
        <dbReference type="SAM" id="SignalP"/>
    </source>
</evidence>
<keyword evidence="1" id="KW-0285">Flavoprotein</keyword>
<dbReference type="Proteomes" id="UP000076532">
    <property type="component" value="Unassembled WGS sequence"/>
</dbReference>
<feature type="domain" description="FAD-binding" evidence="6">
    <location>
        <begin position="147"/>
        <end position="361"/>
    </location>
</feature>
<keyword evidence="4" id="KW-0503">Monooxygenase</keyword>
<proteinExistence type="predicted"/>
<gene>
    <name evidence="7" type="ORF">FIBSPDRAFT_1049213</name>
</gene>
<accession>A0A166CNE6</accession>
<sequence>MPRPKIIIVGAGLGGLTLAQSLRGHGIEYEIYERDEGQYTRNQGWSLSLHWIIPLLRKIMPKEGPALETVSISTEPAGVGMYDAYTKKAFSMGTEWAGRTLIRANRARLRDFLATAIDIKWNKRFVRYEIGSDGRVTAFFEDGTVAEGDILIGADGLRSPVRHTLYKSNPPPLNIVPVGVIAGNVTLTREQSDRQTSLGASFYVVIAKKLRFFVGLRTYSDDLTQGHFYWLFFFPDEAAREPGFWIDSASKAELLEFVTTKCDDFHPELKEILSYQTVEDMHTPFVMSDCVPEACPSGPVTLIGDASHPMTPFRGEGANNAMQDAIELGDKIAAAAERNSPVEDALREYEKEMIPRAKKSVLGSRAATMTMFQY</sequence>
<reference evidence="7 8" key="1">
    <citation type="journal article" date="2016" name="Mol. Biol. Evol.">
        <title>Comparative Genomics of Early-Diverging Mushroom-Forming Fungi Provides Insights into the Origins of Lignocellulose Decay Capabilities.</title>
        <authorList>
            <person name="Nagy L.G."/>
            <person name="Riley R."/>
            <person name="Tritt A."/>
            <person name="Adam C."/>
            <person name="Daum C."/>
            <person name="Floudas D."/>
            <person name="Sun H."/>
            <person name="Yadav J.S."/>
            <person name="Pangilinan J."/>
            <person name="Larsson K.H."/>
            <person name="Matsuura K."/>
            <person name="Barry K."/>
            <person name="Labutti K."/>
            <person name="Kuo R."/>
            <person name="Ohm R.A."/>
            <person name="Bhattacharya S.S."/>
            <person name="Shirouzu T."/>
            <person name="Yoshinaga Y."/>
            <person name="Martin F.M."/>
            <person name="Grigoriev I.V."/>
            <person name="Hibbett D.S."/>
        </authorList>
    </citation>
    <scope>NUCLEOTIDE SEQUENCE [LARGE SCALE GENOMIC DNA]</scope>
    <source>
        <strain evidence="7 8">CBS 109695</strain>
    </source>
</reference>
<keyword evidence="2" id="KW-0274">FAD</keyword>
<dbReference type="PANTHER" id="PTHR47178:SF6">
    <property type="entry name" value="FAD-BINDING DOMAIN-CONTAINING PROTEIN"/>
    <property type="match status" value="1"/>
</dbReference>
<evidence type="ECO:0000313" key="7">
    <source>
        <dbReference type="EMBL" id="KZP13838.1"/>
    </source>
</evidence>
<dbReference type="Pfam" id="PF13450">
    <property type="entry name" value="NAD_binding_8"/>
    <property type="match status" value="1"/>
</dbReference>
<dbReference type="Pfam" id="PF01494">
    <property type="entry name" value="FAD_binding_3"/>
    <property type="match status" value="1"/>
</dbReference>
<organism evidence="7 8">
    <name type="scientific">Athelia psychrophila</name>
    <dbReference type="NCBI Taxonomy" id="1759441"/>
    <lineage>
        <taxon>Eukaryota</taxon>
        <taxon>Fungi</taxon>
        <taxon>Dikarya</taxon>
        <taxon>Basidiomycota</taxon>
        <taxon>Agaricomycotina</taxon>
        <taxon>Agaricomycetes</taxon>
        <taxon>Agaricomycetidae</taxon>
        <taxon>Atheliales</taxon>
        <taxon>Atheliaceae</taxon>
        <taxon>Athelia</taxon>
    </lineage>
</organism>